<organism evidence="1 2">
    <name type="scientific">Actinomadura rudentiformis</name>
    <dbReference type="NCBI Taxonomy" id="359158"/>
    <lineage>
        <taxon>Bacteria</taxon>
        <taxon>Bacillati</taxon>
        <taxon>Actinomycetota</taxon>
        <taxon>Actinomycetes</taxon>
        <taxon>Streptosporangiales</taxon>
        <taxon>Thermomonosporaceae</taxon>
        <taxon>Actinomadura</taxon>
    </lineage>
</organism>
<comment type="caution">
    <text evidence="1">The sequence shown here is derived from an EMBL/GenBank/DDBJ whole genome shotgun (WGS) entry which is preliminary data.</text>
</comment>
<keyword evidence="2" id="KW-1185">Reference proteome</keyword>
<dbReference type="AlphaFoldDB" id="A0A6H9YL60"/>
<sequence length="89" mass="9812">MQVRRLWRRLRPQRLPTYRAIGISADLHILVNPPAGTGTTRLAATAARRDILTHHRAGPAHGRPAALVMGYSRITPHQSRKAPTTSPPP</sequence>
<proteinExistence type="predicted"/>
<evidence type="ECO:0000313" key="1">
    <source>
        <dbReference type="EMBL" id="KAB2340016.1"/>
    </source>
</evidence>
<protein>
    <submittedName>
        <fullName evidence="1">Uncharacterized protein</fullName>
    </submittedName>
</protein>
<evidence type="ECO:0000313" key="2">
    <source>
        <dbReference type="Proteomes" id="UP000468735"/>
    </source>
</evidence>
<dbReference type="EMBL" id="WBMT01000032">
    <property type="protein sequence ID" value="KAB2340016.1"/>
    <property type="molecule type" value="Genomic_DNA"/>
</dbReference>
<reference evidence="1 2" key="1">
    <citation type="submission" date="2019-09" db="EMBL/GenBank/DDBJ databases">
        <title>Actinomadura physcomitrii sp. nov., a novel actinomycete isolated from moss [Physcomitrium sphaericum (Ludw) Fuernr].</title>
        <authorList>
            <person name="Zhuang X."/>
            <person name="Liu C."/>
        </authorList>
    </citation>
    <scope>NUCLEOTIDE SEQUENCE [LARGE SCALE GENOMIC DNA]</scope>
    <source>
        <strain evidence="1 2">HMC1</strain>
    </source>
</reference>
<dbReference type="Proteomes" id="UP000468735">
    <property type="component" value="Unassembled WGS sequence"/>
</dbReference>
<name>A0A6H9YL60_9ACTN</name>
<accession>A0A6H9YL60</accession>
<dbReference type="RefSeq" id="WP_151570335.1">
    <property type="nucleotide sequence ID" value="NZ_WBMT01000032.1"/>
</dbReference>
<gene>
    <name evidence="1" type="ORF">F8566_46580</name>
</gene>